<dbReference type="FunFam" id="1.10.287.1080:FF:000001">
    <property type="entry name" value="Nucleoside triphosphate pyrophosphohydrolase"/>
    <property type="match status" value="1"/>
</dbReference>
<gene>
    <name evidence="2" type="ORF">RIEGSTA812A_PEG_131</name>
</gene>
<dbReference type="InterPro" id="IPR011551">
    <property type="entry name" value="NTP_PyrPHydrolase_MazG"/>
</dbReference>
<dbReference type="PANTHER" id="PTHR30522:SF0">
    <property type="entry name" value="NUCLEOSIDE TRIPHOSPHATE PYROPHOSPHOHYDROLASE"/>
    <property type="match status" value="1"/>
</dbReference>
<dbReference type="CDD" id="cd11528">
    <property type="entry name" value="NTP-PPase_MazG_Nterm"/>
    <property type="match status" value="1"/>
</dbReference>
<reference evidence="2" key="1">
    <citation type="submission" date="2018-10" db="EMBL/GenBank/DDBJ databases">
        <authorList>
            <person name="Gruber-Vodicka H."/>
            <person name="Jaeckle O."/>
        </authorList>
    </citation>
    <scope>NUCLEOTIDE SEQUENCE</scope>
</reference>
<dbReference type="NCBIfam" id="TIGR00444">
    <property type="entry name" value="mazG"/>
    <property type="match status" value="1"/>
</dbReference>
<dbReference type="Pfam" id="PF03819">
    <property type="entry name" value="MazG"/>
    <property type="match status" value="1"/>
</dbReference>
<sequence length="229" mass="25539">MNQDHNQDHGMEQLLNLVAKLRDPIDGCPWDIAQTFASTVPHTLEEAYEVADAIEKNDLVLLKEELGDLLLQIVLYSQIAKEKNLFAFADITAGITEKLIRRHPHVFGNANGKVGSAEEQLAVWEALKKDEQRSKNQPSRDGIATALPALARAKKLCMLLELSQVDSSSFFSIIETIEEKATELRSSAMPKEQNIGDLLFACVNLARKLQIDPEVALRQANGRAERLLR</sequence>
<keyword evidence="2" id="KW-0378">Hydrolase</keyword>
<dbReference type="GO" id="GO:0046081">
    <property type="term" value="P:dUTP catabolic process"/>
    <property type="evidence" value="ECO:0007669"/>
    <property type="project" value="TreeGrafter"/>
</dbReference>
<proteinExistence type="predicted"/>
<dbReference type="EC" id="3.6.1.8" evidence="2"/>
<dbReference type="PANTHER" id="PTHR30522">
    <property type="entry name" value="NUCLEOSIDE TRIPHOSPHATE PYROPHOSPHOHYDROLASE"/>
    <property type="match status" value="1"/>
</dbReference>
<evidence type="ECO:0000259" key="1">
    <source>
        <dbReference type="Pfam" id="PF03819"/>
    </source>
</evidence>
<protein>
    <submittedName>
        <fullName evidence="2">Nucleoside triphosphate pyrophosphohydrolase MazG</fullName>
        <ecNumber evidence="2">3.6.1.8</ecNumber>
    </submittedName>
</protein>
<dbReference type="EMBL" id="LR026963">
    <property type="protein sequence ID" value="VBB68658.1"/>
    <property type="molecule type" value="Genomic_DNA"/>
</dbReference>
<dbReference type="AlphaFoldDB" id="A0A484H8Z7"/>
<dbReference type="Gene3D" id="1.10.287.1080">
    <property type="entry name" value="MazG-like"/>
    <property type="match status" value="2"/>
</dbReference>
<dbReference type="SUPFAM" id="SSF101386">
    <property type="entry name" value="all-alpha NTP pyrophosphatases"/>
    <property type="match status" value="2"/>
</dbReference>
<dbReference type="GO" id="GO:0047693">
    <property type="term" value="F:ATP diphosphatase activity"/>
    <property type="evidence" value="ECO:0007669"/>
    <property type="project" value="UniProtKB-EC"/>
</dbReference>
<dbReference type="NCBIfam" id="NF007113">
    <property type="entry name" value="PRK09562.1"/>
    <property type="match status" value="1"/>
</dbReference>
<dbReference type="InterPro" id="IPR004518">
    <property type="entry name" value="MazG-like_dom"/>
</dbReference>
<dbReference type="GO" id="GO:0006203">
    <property type="term" value="P:dGTP catabolic process"/>
    <property type="evidence" value="ECO:0007669"/>
    <property type="project" value="TreeGrafter"/>
</dbReference>
<dbReference type="GO" id="GO:0046061">
    <property type="term" value="P:dATP catabolic process"/>
    <property type="evidence" value="ECO:0007669"/>
    <property type="project" value="TreeGrafter"/>
</dbReference>
<dbReference type="GO" id="GO:0046052">
    <property type="term" value="P:UTP catabolic process"/>
    <property type="evidence" value="ECO:0007669"/>
    <property type="project" value="TreeGrafter"/>
</dbReference>
<evidence type="ECO:0000313" key="2">
    <source>
        <dbReference type="EMBL" id="VBB68658.1"/>
    </source>
</evidence>
<organism evidence="2">
    <name type="scientific">invertebrate metagenome</name>
    <dbReference type="NCBI Taxonomy" id="1711999"/>
    <lineage>
        <taxon>unclassified sequences</taxon>
        <taxon>metagenomes</taxon>
        <taxon>organismal metagenomes</taxon>
    </lineage>
</organism>
<dbReference type="GO" id="GO:0046076">
    <property type="term" value="P:dTTP catabolic process"/>
    <property type="evidence" value="ECO:0007669"/>
    <property type="project" value="TreeGrafter"/>
</dbReference>
<name>A0A484H8Z7_9ZZZZ</name>
<accession>A0A484H8Z7</accession>
<feature type="domain" description="NTP pyrophosphohydrolase MazG-like" evidence="1">
    <location>
        <begin position="34"/>
        <end position="107"/>
    </location>
</feature>
<dbReference type="GO" id="GO:0006950">
    <property type="term" value="P:response to stress"/>
    <property type="evidence" value="ECO:0007669"/>
    <property type="project" value="UniProtKB-ARBA"/>
</dbReference>
<dbReference type="GO" id="GO:0046047">
    <property type="term" value="P:TTP catabolic process"/>
    <property type="evidence" value="ECO:0007669"/>
    <property type="project" value="TreeGrafter"/>
</dbReference>
<dbReference type="InterPro" id="IPR048015">
    <property type="entry name" value="NTP-PPase_MazG-like_N"/>
</dbReference>